<dbReference type="PANTHER" id="PTHR33531">
    <property type="entry name" value="RUBRERYTHRIN SUBFAMILY"/>
    <property type="match status" value="1"/>
</dbReference>
<dbReference type="EMBL" id="CP061800">
    <property type="protein sequence ID" value="QTA91899.1"/>
    <property type="molecule type" value="Genomic_DNA"/>
</dbReference>
<evidence type="ECO:0000313" key="2">
    <source>
        <dbReference type="Proteomes" id="UP000663722"/>
    </source>
</evidence>
<dbReference type="InterPro" id="IPR012347">
    <property type="entry name" value="Ferritin-like"/>
</dbReference>
<gene>
    <name evidence="1" type="ORF">dnm_079730</name>
</gene>
<dbReference type="SUPFAM" id="SSF47240">
    <property type="entry name" value="Ferritin-like"/>
    <property type="match status" value="1"/>
</dbReference>
<proteinExistence type="predicted"/>
<dbReference type="PANTHER" id="PTHR33531:SF7">
    <property type="entry name" value="HYPOTHETICAL MEMBRANE PROTEIN, CONSERVED"/>
    <property type="match status" value="1"/>
</dbReference>
<organism evidence="1 2">
    <name type="scientific">Desulfonema magnum</name>
    <dbReference type="NCBI Taxonomy" id="45655"/>
    <lineage>
        <taxon>Bacteria</taxon>
        <taxon>Pseudomonadati</taxon>
        <taxon>Thermodesulfobacteriota</taxon>
        <taxon>Desulfobacteria</taxon>
        <taxon>Desulfobacterales</taxon>
        <taxon>Desulfococcaceae</taxon>
        <taxon>Desulfonema</taxon>
    </lineage>
</organism>
<reference evidence="1" key="1">
    <citation type="journal article" date="2021" name="Microb. Physiol.">
        <title>Proteogenomic Insights into the Physiology of Marine, Sulfate-Reducing, Filamentous Desulfonema limicola and Desulfonema magnum.</title>
        <authorList>
            <person name="Schnaars V."/>
            <person name="Wohlbrand L."/>
            <person name="Scheve S."/>
            <person name="Hinrichs C."/>
            <person name="Reinhardt R."/>
            <person name="Rabus R."/>
        </authorList>
    </citation>
    <scope>NUCLEOTIDE SEQUENCE</scope>
    <source>
        <strain evidence="1">4be13</strain>
    </source>
</reference>
<accession>A0A975BVC0</accession>
<dbReference type="InterPro" id="IPR009078">
    <property type="entry name" value="Ferritin-like_SF"/>
</dbReference>
<name>A0A975BVC0_9BACT</name>
<dbReference type="KEGG" id="dmm:dnm_079730"/>
<keyword evidence="2" id="KW-1185">Reference proteome</keyword>
<evidence type="ECO:0000313" key="1">
    <source>
        <dbReference type="EMBL" id="QTA91899.1"/>
    </source>
</evidence>
<dbReference type="Gene3D" id="1.20.1260.10">
    <property type="match status" value="1"/>
</dbReference>
<dbReference type="Proteomes" id="UP000663722">
    <property type="component" value="Chromosome"/>
</dbReference>
<dbReference type="AlphaFoldDB" id="A0A975BVC0"/>
<protein>
    <submittedName>
        <fullName evidence="1">Rubrerythrin</fullName>
    </submittedName>
</protein>
<dbReference type="RefSeq" id="WP_207679487.1">
    <property type="nucleotide sequence ID" value="NZ_CP061800.1"/>
</dbReference>
<sequence>MAAYDFSAEEIFTMAEQIERNGVKFYRTAAEKVDDADSKALLMRLADMEVEHEKTFTSLKADLLDKEKTSAIFDPQGEAELYLQSLADTRVFFKKEDDFSSMKEILKSAVEAEKDSIVFYLGMKEAIPEKLGKNFIDAIIKEEMGHIRLLNGELIALKK</sequence>
<dbReference type="CDD" id="cd01045">
    <property type="entry name" value="Ferritin_like_AB"/>
    <property type="match status" value="1"/>
</dbReference>